<dbReference type="PANTHER" id="PTHR41795">
    <property type="entry name" value="EXOPOLYSACCHARIDE SYNTHESIS PROTEIN"/>
    <property type="match status" value="1"/>
</dbReference>
<keyword evidence="1" id="KW-1133">Transmembrane helix</keyword>
<evidence type="ECO:0000256" key="1">
    <source>
        <dbReference type="SAM" id="Phobius"/>
    </source>
</evidence>
<sequence>MESKDAGGCVRQAESLRGLVHRLVENTEGRTVSLGQLLEAVGMQAFGPLLLVPSLIAALPVIGAIPGMSVATGTVIVLIAGQVLIGRREPWLPDRLTGFSFERQPLKKGIAWAEPKLARLDRFIRPCLGFMVRGPARYLAALVAILDAALFYPAAFLPFAVEAPACALIVLAVGVTTADGRWVIAGYGLTLGSLGLMAWLFFSGTIPI</sequence>
<dbReference type="EMBL" id="FWZX01000036">
    <property type="protein sequence ID" value="SMF76964.1"/>
    <property type="molecule type" value="Genomic_DNA"/>
</dbReference>
<feature type="transmembrane region" description="Helical" evidence="1">
    <location>
        <begin position="138"/>
        <end position="161"/>
    </location>
</feature>
<feature type="transmembrane region" description="Helical" evidence="1">
    <location>
        <begin position="55"/>
        <end position="85"/>
    </location>
</feature>
<evidence type="ECO:0000313" key="3">
    <source>
        <dbReference type="Proteomes" id="UP000192917"/>
    </source>
</evidence>
<evidence type="ECO:0000313" key="2">
    <source>
        <dbReference type="EMBL" id="SMF76964.1"/>
    </source>
</evidence>
<dbReference type="Proteomes" id="UP000192917">
    <property type="component" value="Unassembled WGS sequence"/>
</dbReference>
<organism evidence="2 3">
    <name type="scientific">Tistlia consotensis USBA 355</name>
    <dbReference type="NCBI Taxonomy" id="560819"/>
    <lineage>
        <taxon>Bacteria</taxon>
        <taxon>Pseudomonadati</taxon>
        <taxon>Pseudomonadota</taxon>
        <taxon>Alphaproteobacteria</taxon>
        <taxon>Rhodospirillales</taxon>
        <taxon>Rhodovibrionaceae</taxon>
        <taxon>Tistlia</taxon>
    </lineage>
</organism>
<gene>
    <name evidence="2" type="ORF">SAMN05428998_13610</name>
</gene>
<keyword evidence="1" id="KW-0812">Transmembrane</keyword>
<keyword evidence="1" id="KW-0472">Membrane</keyword>
<protein>
    <submittedName>
        <fullName evidence="2">Uncharacterized conserved protein</fullName>
    </submittedName>
</protein>
<dbReference type="AlphaFoldDB" id="A0A1Y6CM34"/>
<feature type="transmembrane region" description="Helical" evidence="1">
    <location>
        <begin position="181"/>
        <end position="202"/>
    </location>
</feature>
<proteinExistence type="predicted"/>
<accession>A0A1Y6CM34</accession>
<dbReference type="InterPro" id="IPR010331">
    <property type="entry name" value="ExoD"/>
</dbReference>
<dbReference type="PIRSF" id="PIRSF033239">
    <property type="entry name" value="ExoD"/>
    <property type="match status" value="1"/>
</dbReference>
<keyword evidence="3" id="KW-1185">Reference proteome</keyword>
<dbReference type="RefSeq" id="WP_159460350.1">
    <property type="nucleotide sequence ID" value="NZ_FWZX01000036.1"/>
</dbReference>
<dbReference type="Pfam" id="PF06055">
    <property type="entry name" value="ExoD"/>
    <property type="match status" value="1"/>
</dbReference>
<name>A0A1Y6CM34_9PROT</name>
<reference evidence="2 3" key="1">
    <citation type="submission" date="2017-04" db="EMBL/GenBank/DDBJ databases">
        <authorList>
            <person name="Afonso C.L."/>
            <person name="Miller P.J."/>
            <person name="Scott M.A."/>
            <person name="Spackman E."/>
            <person name="Goraichik I."/>
            <person name="Dimitrov K.M."/>
            <person name="Suarez D.L."/>
            <person name="Swayne D.E."/>
        </authorList>
    </citation>
    <scope>NUCLEOTIDE SEQUENCE [LARGE SCALE GENOMIC DNA]</scope>
    <source>
        <strain evidence="2 3">USBA 355</strain>
    </source>
</reference>
<dbReference type="PANTHER" id="PTHR41795:SF1">
    <property type="entry name" value="EXOPOLYSACCHARIDE SYNTHESIS PROTEIN"/>
    <property type="match status" value="1"/>
</dbReference>